<accession>A0AAE0NYQ2</accession>
<evidence type="ECO:0000259" key="3">
    <source>
        <dbReference type="Pfam" id="PF24883"/>
    </source>
</evidence>
<organism evidence="4 5">
    <name type="scientific">Podospora didyma</name>
    <dbReference type="NCBI Taxonomy" id="330526"/>
    <lineage>
        <taxon>Eukaryota</taxon>
        <taxon>Fungi</taxon>
        <taxon>Dikarya</taxon>
        <taxon>Ascomycota</taxon>
        <taxon>Pezizomycotina</taxon>
        <taxon>Sordariomycetes</taxon>
        <taxon>Sordariomycetidae</taxon>
        <taxon>Sordariales</taxon>
        <taxon>Podosporaceae</taxon>
        <taxon>Podospora</taxon>
    </lineage>
</organism>
<reference evidence="4" key="1">
    <citation type="journal article" date="2023" name="Mol. Phylogenet. Evol.">
        <title>Genome-scale phylogeny and comparative genomics of the fungal order Sordariales.</title>
        <authorList>
            <person name="Hensen N."/>
            <person name="Bonometti L."/>
            <person name="Westerberg I."/>
            <person name="Brannstrom I.O."/>
            <person name="Guillou S."/>
            <person name="Cros-Aarteil S."/>
            <person name="Calhoun S."/>
            <person name="Haridas S."/>
            <person name="Kuo A."/>
            <person name="Mondo S."/>
            <person name="Pangilinan J."/>
            <person name="Riley R."/>
            <person name="LaButti K."/>
            <person name="Andreopoulos B."/>
            <person name="Lipzen A."/>
            <person name="Chen C."/>
            <person name="Yan M."/>
            <person name="Daum C."/>
            <person name="Ng V."/>
            <person name="Clum A."/>
            <person name="Steindorff A."/>
            <person name="Ohm R.A."/>
            <person name="Martin F."/>
            <person name="Silar P."/>
            <person name="Natvig D.O."/>
            <person name="Lalanne C."/>
            <person name="Gautier V."/>
            <person name="Ament-Velasquez S.L."/>
            <person name="Kruys A."/>
            <person name="Hutchinson M.I."/>
            <person name="Powell A.J."/>
            <person name="Barry K."/>
            <person name="Miller A.N."/>
            <person name="Grigoriev I.V."/>
            <person name="Debuchy R."/>
            <person name="Gladieux P."/>
            <person name="Hiltunen Thoren M."/>
            <person name="Johannesson H."/>
        </authorList>
    </citation>
    <scope>NUCLEOTIDE SEQUENCE</scope>
    <source>
        <strain evidence="4">CBS 232.78</strain>
    </source>
</reference>
<evidence type="ECO:0000256" key="1">
    <source>
        <dbReference type="ARBA" id="ARBA00022737"/>
    </source>
</evidence>
<dbReference type="InterPro" id="IPR056884">
    <property type="entry name" value="NPHP3-like_N"/>
</dbReference>
<comment type="caution">
    <text evidence="4">The sequence shown here is derived from an EMBL/GenBank/DDBJ whole genome shotgun (WGS) entry which is preliminary data.</text>
</comment>
<proteinExistence type="predicted"/>
<evidence type="ECO:0000259" key="2">
    <source>
        <dbReference type="Pfam" id="PF24809"/>
    </source>
</evidence>
<dbReference type="Proteomes" id="UP001285441">
    <property type="component" value="Unassembled WGS sequence"/>
</dbReference>
<dbReference type="EMBL" id="JAULSW010000002">
    <property type="protein sequence ID" value="KAK3390059.1"/>
    <property type="molecule type" value="Genomic_DNA"/>
</dbReference>
<keyword evidence="1" id="KW-0677">Repeat</keyword>
<dbReference type="Pfam" id="PF24883">
    <property type="entry name" value="NPHP3_N"/>
    <property type="match status" value="1"/>
</dbReference>
<dbReference type="AlphaFoldDB" id="A0AAE0NYQ2"/>
<dbReference type="InterPro" id="IPR056125">
    <property type="entry name" value="DUF7708"/>
</dbReference>
<feature type="domain" description="DUF7708" evidence="2">
    <location>
        <begin position="122"/>
        <end position="253"/>
    </location>
</feature>
<protein>
    <recommendedName>
        <fullName evidence="6">NWD NACHT-NTPase N-terminal domain-containing protein</fullName>
    </recommendedName>
</protein>
<name>A0AAE0NYQ2_9PEZI</name>
<keyword evidence="5" id="KW-1185">Reference proteome</keyword>
<reference evidence="4" key="2">
    <citation type="submission" date="2023-06" db="EMBL/GenBank/DDBJ databases">
        <authorList>
            <consortium name="Lawrence Berkeley National Laboratory"/>
            <person name="Haridas S."/>
            <person name="Hensen N."/>
            <person name="Bonometti L."/>
            <person name="Westerberg I."/>
            <person name="Brannstrom I.O."/>
            <person name="Guillou S."/>
            <person name="Cros-Aarteil S."/>
            <person name="Calhoun S."/>
            <person name="Kuo A."/>
            <person name="Mondo S."/>
            <person name="Pangilinan J."/>
            <person name="Riley R."/>
            <person name="LaButti K."/>
            <person name="Andreopoulos B."/>
            <person name="Lipzen A."/>
            <person name="Chen C."/>
            <person name="Yanf M."/>
            <person name="Daum C."/>
            <person name="Ng V."/>
            <person name="Clum A."/>
            <person name="Steindorff A."/>
            <person name="Ohm R."/>
            <person name="Martin F."/>
            <person name="Silar P."/>
            <person name="Natvig D."/>
            <person name="Lalanne C."/>
            <person name="Gautier V."/>
            <person name="Ament-velasquez S.L."/>
            <person name="Kruys A."/>
            <person name="Hutchinson M.I."/>
            <person name="Powell A.J."/>
            <person name="Barry K."/>
            <person name="Miller A.N."/>
            <person name="Grigoriev I.V."/>
            <person name="Debuchy R."/>
            <person name="Gladieux P."/>
            <person name="Thoren M.H."/>
            <person name="Johannesson H."/>
        </authorList>
    </citation>
    <scope>NUCLEOTIDE SEQUENCE</scope>
    <source>
        <strain evidence="4">CBS 232.78</strain>
    </source>
</reference>
<evidence type="ECO:0000313" key="4">
    <source>
        <dbReference type="EMBL" id="KAK3390059.1"/>
    </source>
</evidence>
<evidence type="ECO:0008006" key="6">
    <source>
        <dbReference type="Google" id="ProtNLM"/>
    </source>
</evidence>
<feature type="domain" description="Nephrocystin 3-like N-terminal" evidence="3">
    <location>
        <begin position="332"/>
        <end position="489"/>
    </location>
</feature>
<dbReference type="Pfam" id="PF24809">
    <property type="entry name" value="DUF7708"/>
    <property type="match status" value="1"/>
</dbReference>
<gene>
    <name evidence="4" type="ORF">B0H63DRAFT_464717</name>
</gene>
<sequence>MFKAAPVTGPDTTEKWAQWYQPGRAEDSRIYAKALLKCKEINADLAMDPFGNKRHELRSRSGADNGTGRTVVQQQPYQAAWIAQLVEQEKAEIAAKEASKPDWVQKVQSTAYSILRITSELKPIIDVFVPESPEYSVPYHCLWIVFKGFVARKDKKDSVLDQMASLSEDLHIFEAYRDMFPTDEMKHTLAELYIHTTDLLWRLAKYYSHKFLVQLTDALLPRTKYQFELYQKNVANTASRLKTLCETGHMAEQKSIKSRVEDISSDLRLLSKRLENTRLANSHLQASELIDIWNSDVGDVEHELQMWESLQLATDMRDHWSQNGILRCLLEWRQLCDKSQNSILWICSEGNRQSWMTEFSVDLVRVCRSQGQAITFAFCDRPRGPGARWTPKKLLQQLIAQLLNQNPQIVSLSPAMFSPRTFRRATTFKSVFRLLCEIVAVAESLVIVIDRLDLCVVDPDPVDCQPNMAQALSILVRSFPKSLRVVVSSAKVVGPDALPNLPISFANINTRRRPRRRRNEAMSNSLLRLPRAQRTRRIVARELKESFNRKTPRIVTINLL</sequence>
<evidence type="ECO:0000313" key="5">
    <source>
        <dbReference type="Proteomes" id="UP001285441"/>
    </source>
</evidence>